<reference evidence="1 2" key="1">
    <citation type="submission" date="2007-01" db="EMBL/GenBank/DDBJ databases">
        <authorList>
            <person name="Haygood M."/>
            <person name="Podell S."/>
            <person name="Anderson C."/>
            <person name="Hopkinson B."/>
            <person name="Roe K."/>
            <person name="Barbeau K."/>
            <person name="Gaasterland T."/>
            <person name="Ferriera S."/>
            <person name="Johnson J."/>
            <person name="Kravitz S."/>
            <person name="Beeson K."/>
            <person name="Sutton G."/>
            <person name="Rogers Y.-H."/>
            <person name="Friedman R."/>
            <person name="Frazier M."/>
            <person name="Venter J.C."/>
        </authorList>
    </citation>
    <scope>NUCLEOTIDE SEQUENCE [LARGE SCALE GENOMIC DNA]</scope>
    <source>
        <strain evidence="1 2">ATCC 23134</strain>
    </source>
</reference>
<name>A1ZL92_MICM2</name>
<protein>
    <submittedName>
        <fullName evidence="1">Uncharacterized protein</fullName>
    </submittedName>
</protein>
<sequence length="205" mass="22880">MTYSKHINIEQLAETYAPQLINTLQTGKQLNISTPGEVINILLDKIAQGFGKLSARLPQQEIALLYQLLQYQDLQTLEAAAGDEKLMNNEMPYHKITLKNPGIQQGEKYRRLPVHIADGLLIQEQGNHQQPYTGAIKTSLGLPQKISYVIMPNGEVRFGNGHYYLAGNSPIALIGAGVLRARNGKIISIMNDSNHFRPTRMEFIS</sequence>
<dbReference type="RefSeq" id="WP_002697327.1">
    <property type="nucleotide sequence ID" value="NZ_AAWS01000014.1"/>
</dbReference>
<dbReference type="Proteomes" id="UP000004095">
    <property type="component" value="Unassembled WGS sequence"/>
</dbReference>
<dbReference type="AlphaFoldDB" id="A1ZL92"/>
<gene>
    <name evidence="1" type="ORF">M23134_07744</name>
</gene>
<organism evidence="1 2">
    <name type="scientific">Microscilla marina ATCC 23134</name>
    <dbReference type="NCBI Taxonomy" id="313606"/>
    <lineage>
        <taxon>Bacteria</taxon>
        <taxon>Pseudomonadati</taxon>
        <taxon>Bacteroidota</taxon>
        <taxon>Cytophagia</taxon>
        <taxon>Cytophagales</taxon>
        <taxon>Microscillaceae</taxon>
        <taxon>Microscilla</taxon>
    </lineage>
</organism>
<comment type="caution">
    <text evidence="1">The sequence shown here is derived from an EMBL/GenBank/DDBJ whole genome shotgun (WGS) entry which is preliminary data.</text>
</comment>
<evidence type="ECO:0000313" key="1">
    <source>
        <dbReference type="EMBL" id="EAY28646.1"/>
    </source>
</evidence>
<dbReference type="EMBL" id="AAWS01000014">
    <property type="protein sequence ID" value="EAY28646.1"/>
    <property type="molecule type" value="Genomic_DNA"/>
</dbReference>
<keyword evidence="2" id="KW-1185">Reference proteome</keyword>
<accession>A1ZL92</accession>
<proteinExistence type="predicted"/>
<evidence type="ECO:0000313" key="2">
    <source>
        <dbReference type="Proteomes" id="UP000004095"/>
    </source>
</evidence>